<reference evidence="5" key="1">
    <citation type="journal article" date="2019" name="Int. J. Syst. Evol. Microbiol.">
        <title>The Global Catalogue of Microorganisms (GCM) 10K type strain sequencing project: providing services to taxonomists for standard genome sequencing and annotation.</title>
        <authorList>
            <consortium name="The Broad Institute Genomics Platform"/>
            <consortium name="The Broad Institute Genome Sequencing Center for Infectious Disease"/>
            <person name="Wu L."/>
            <person name="Ma J."/>
        </authorList>
    </citation>
    <scope>NUCLEOTIDE SEQUENCE [LARGE SCALE GENOMIC DNA]</scope>
    <source>
        <strain evidence="5">JCM 30331</strain>
    </source>
</reference>
<feature type="transmembrane region" description="Helical" evidence="2">
    <location>
        <begin position="212"/>
        <end position="232"/>
    </location>
</feature>
<feature type="transmembrane region" description="Helical" evidence="2">
    <location>
        <begin position="150"/>
        <end position="170"/>
    </location>
</feature>
<sequence length="400" mass="42730">MTAPDPTASLPADVAPVPAEHGPVRERSALPDVLRGMALTGILVVNMQDFAGFLEWQQHGLDNVVQVVTDVLANGRFISIFAMLFGWGAAGLLARQGAGIFVRRHLLLLLIGALHFVLVWHGDIISNYALLAGFLLFTARLTARALLTLGVALGAWGQWVWLTSALAAFLRPERPRFAGLPDLSAGHSYAALVAERATEFWPNVIDGNWYNGPWLLCLFFLGAAAQRTGLLLRPHEHVLLLRRLAVVGIPLGLLLGLALAYLNTRGDQAAGALAIPVRMSGGLAGALGYVGLIGLLTVAGRLGPLRAFAASGRVAMSNYLAQSLVMTTLFYPYAGGLSGQVGAALSVALALTLGLLQLPISAWWLRHFGTGPMEWLVRTLVYGPSSRTPDVSRQTEDVRS</sequence>
<dbReference type="Proteomes" id="UP000647587">
    <property type="component" value="Unassembled WGS sequence"/>
</dbReference>
<evidence type="ECO:0000256" key="2">
    <source>
        <dbReference type="SAM" id="Phobius"/>
    </source>
</evidence>
<keyword evidence="2" id="KW-0812">Transmembrane</keyword>
<feature type="transmembrane region" description="Helical" evidence="2">
    <location>
        <begin position="128"/>
        <end position="143"/>
    </location>
</feature>
<evidence type="ECO:0000313" key="5">
    <source>
        <dbReference type="Proteomes" id="UP000647587"/>
    </source>
</evidence>
<feature type="transmembrane region" description="Helical" evidence="2">
    <location>
        <begin position="340"/>
        <end position="365"/>
    </location>
</feature>
<feature type="region of interest" description="Disordered" evidence="1">
    <location>
        <begin position="1"/>
        <end position="21"/>
    </location>
</feature>
<gene>
    <name evidence="4" type="ORF">GCM10008955_23900</name>
</gene>
<name>A0ABQ2EXI5_9DEIO</name>
<dbReference type="InterPro" id="IPR052529">
    <property type="entry name" value="Bact_Transport_Assoc"/>
</dbReference>
<feature type="transmembrane region" description="Helical" evidence="2">
    <location>
        <begin position="106"/>
        <end position="122"/>
    </location>
</feature>
<feature type="transmembrane region" description="Helical" evidence="2">
    <location>
        <begin position="77"/>
        <end position="94"/>
    </location>
</feature>
<dbReference type="PANTHER" id="PTHR30590:SF2">
    <property type="entry name" value="INNER MEMBRANE PROTEIN"/>
    <property type="match status" value="1"/>
</dbReference>
<comment type="caution">
    <text evidence="4">The sequence shown here is derived from an EMBL/GenBank/DDBJ whole genome shotgun (WGS) entry which is preliminary data.</text>
</comment>
<proteinExistence type="predicted"/>
<keyword evidence="2" id="KW-1133">Transmembrane helix</keyword>
<feature type="transmembrane region" description="Helical" evidence="2">
    <location>
        <begin position="244"/>
        <end position="262"/>
    </location>
</feature>
<protein>
    <recommendedName>
        <fullName evidence="3">DUF418 domain-containing protein</fullName>
    </recommendedName>
</protein>
<feature type="transmembrane region" description="Helical" evidence="2">
    <location>
        <begin position="314"/>
        <end position="334"/>
    </location>
</feature>
<dbReference type="RefSeq" id="WP_189008758.1">
    <property type="nucleotide sequence ID" value="NZ_BMPP01000009.1"/>
</dbReference>
<evidence type="ECO:0000256" key="1">
    <source>
        <dbReference type="SAM" id="MobiDB-lite"/>
    </source>
</evidence>
<feature type="domain" description="DUF418" evidence="3">
    <location>
        <begin position="227"/>
        <end position="383"/>
    </location>
</feature>
<evidence type="ECO:0000259" key="3">
    <source>
        <dbReference type="Pfam" id="PF04235"/>
    </source>
</evidence>
<dbReference type="Pfam" id="PF04235">
    <property type="entry name" value="DUF418"/>
    <property type="match status" value="1"/>
</dbReference>
<feature type="transmembrane region" description="Helical" evidence="2">
    <location>
        <begin position="282"/>
        <end position="302"/>
    </location>
</feature>
<dbReference type="PANTHER" id="PTHR30590">
    <property type="entry name" value="INNER MEMBRANE PROTEIN"/>
    <property type="match status" value="1"/>
</dbReference>
<organism evidence="4 5">
    <name type="scientific">Deinococcus malanensis</name>
    <dbReference type="NCBI Taxonomy" id="1706855"/>
    <lineage>
        <taxon>Bacteria</taxon>
        <taxon>Thermotogati</taxon>
        <taxon>Deinococcota</taxon>
        <taxon>Deinococci</taxon>
        <taxon>Deinococcales</taxon>
        <taxon>Deinococcaceae</taxon>
        <taxon>Deinococcus</taxon>
    </lineage>
</organism>
<dbReference type="InterPro" id="IPR007349">
    <property type="entry name" value="DUF418"/>
</dbReference>
<keyword evidence="2" id="KW-0472">Membrane</keyword>
<evidence type="ECO:0000313" key="4">
    <source>
        <dbReference type="EMBL" id="GGK29352.1"/>
    </source>
</evidence>
<keyword evidence="5" id="KW-1185">Reference proteome</keyword>
<accession>A0ABQ2EXI5</accession>
<dbReference type="EMBL" id="BMPP01000009">
    <property type="protein sequence ID" value="GGK29352.1"/>
    <property type="molecule type" value="Genomic_DNA"/>
</dbReference>